<dbReference type="AlphaFoldDB" id="A0A975J0A4"/>
<gene>
    <name evidence="9" type="ORF">KBB96_01865</name>
</gene>
<feature type="domain" description="Major facilitator superfamily (MFS) profile" evidence="8">
    <location>
        <begin position="202"/>
        <end position="409"/>
    </location>
</feature>
<sequence length="409" mass="44198">MSDTVRESRSRMLPVMWTMCFFLGLSPGFWGSALTNILNAKGLGDWITLAFLVTPCAALVSPLIAGALADQRIRAERLLGIIALLGAALLLAAFWTLEHDWNPWWFIGFLALHALFAGPMWGLGTMIALTHLPNGERQFPLARMGGTIGWMAAGLATSYLLNGDRTVASGYASVISRVVLGLLAFTLPATRPSAPGRRSWTSLLGLEAFGLLRERDHFVFFFTTALLSVPMSAFYMFVPRHLEALGDLHASATMTLGQWSEVGAMILVGAVMARCRVKTVLVWALGLTLVRFACFTVAGGTGIRGWLIAGVSLHGIAYTFYFITAQIFLDRRVPPGLRGQAQGLLTLVSSGIGTLTGTMFVGYLHRLTVVGGAGGWQAFWAVLTVILLLCLILFAVLYKGAPSSQERKS</sequence>
<organism evidence="9 10">
    <name type="scientific">Luteolibacter ambystomatis</name>
    <dbReference type="NCBI Taxonomy" id="2824561"/>
    <lineage>
        <taxon>Bacteria</taxon>
        <taxon>Pseudomonadati</taxon>
        <taxon>Verrucomicrobiota</taxon>
        <taxon>Verrucomicrobiia</taxon>
        <taxon>Verrucomicrobiales</taxon>
        <taxon>Verrucomicrobiaceae</taxon>
        <taxon>Luteolibacter</taxon>
    </lineage>
</organism>
<keyword evidence="3" id="KW-1003">Cell membrane</keyword>
<dbReference type="PANTHER" id="PTHR23522:SF4">
    <property type="entry name" value="NUCLEOSIDE PERMEASE NUPG-RELATED"/>
    <property type="match status" value="1"/>
</dbReference>
<feature type="transmembrane region" description="Helical" evidence="7">
    <location>
        <begin position="12"/>
        <end position="34"/>
    </location>
</feature>
<reference evidence="9" key="1">
    <citation type="submission" date="2021-04" db="EMBL/GenBank/DDBJ databases">
        <title>Luteolibacter sp. 32A isolated from the skin of an Anderson's salamander (Ambystoma andersonii).</title>
        <authorList>
            <person name="Spergser J."/>
            <person name="Busse H.-J."/>
        </authorList>
    </citation>
    <scope>NUCLEOTIDE SEQUENCE</scope>
    <source>
        <strain evidence="9">32A</strain>
    </source>
</reference>
<dbReference type="RefSeq" id="WP_211631791.1">
    <property type="nucleotide sequence ID" value="NZ_CP073100.1"/>
</dbReference>
<evidence type="ECO:0000256" key="1">
    <source>
        <dbReference type="ARBA" id="ARBA00004651"/>
    </source>
</evidence>
<evidence type="ECO:0000256" key="7">
    <source>
        <dbReference type="SAM" id="Phobius"/>
    </source>
</evidence>
<feature type="transmembrane region" description="Helical" evidence="7">
    <location>
        <begin position="103"/>
        <end position="129"/>
    </location>
</feature>
<dbReference type="InterPro" id="IPR020846">
    <property type="entry name" value="MFS_dom"/>
</dbReference>
<feature type="transmembrane region" description="Helical" evidence="7">
    <location>
        <begin position="218"/>
        <end position="238"/>
    </location>
</feature>
<feature type="transmembrane region" description="Helical" evidence="7">
    <location>
        <begin position="306"/>
        <end position="329"/>
    </location>
</feature>
<dbReference type="Gene3D" id="1.20.1250.20">
    <property type="entry name" value="MFS general substrate transporter like domains"/>
    <property type="match status" value="2"/>
</dbReference>
<evidence type="ECO:0000256" key="2">
    <source>
        <dbReference type="ARBA" id="ARBA00022448"/>
    </source>
</evidence>
<dbReference type="PROSITE" id="PS50850">
    <property type="entry name" value="MFS"/>
    <property type="match status" value="1"/>
</dbReference>
<keyword evidence="10" id="KW-1185">Reference proteome</keyword>
<dbReference type="InterPro" id="IPR004740">
    <property type="entry name" value="Nuc_H_symport"/>
</dbReference>
<evidence type="ECO:0000259" key="8">
    <source>
        <dbReference type="PROSITE" id="PS50850"/>
    </source>
</evidence>
<feature type="transmembrane region" description="Helical" evidence="7">
    <location>
        <begin position="376"/>
        <end position="398"/>
    </location>
</feature>
<keyword evidence="5 7" id="KW-1133">Transmembrane helix</keyword>
<evidence type="ECO:0000256" key="4">
    <source>
        <dbReference type="ARBA" id="ARBA00022692"/>
    </source>
</evidence>
<comment type="subcellular location">
    <subcellularLocation>
        <location evidence="1">Cell membrane</location>
        <topology evidence="1">Multi-pass membrane protein</topology>
    </subcellularLocation>
</comment>
<feature type="transmembrane region" description="Helical" evidence="7">
    <location>
        <begin position="280"/>
        <end position="300"/>
    </location>
</feature>
<feature type="transmembrane region" description="Helical" evidence="7">
    <location>
        <begin position="141"/>
        <end position="161"/>
    </location>
</feature>
<dbReference type="Pfam" id="PF03825">
    <property type="entry name" value="Nuc_H_symport"/>
    <property type="match status" value="1"/>
</dbReference>
<keyword evidence="2" id="KW-0813">Transport</keyword>
<dbReference type="Proteomes" id="UP000676169">
    <property type="component" value="Chromosome"/>
</dbReference>
<dbReference type="PANTHER" id="PTHR23522">
    <property type="entry name" value="BLL5896 PROTEIN"/>
    <property type="match status" value="1"/>
</dbReference>
<feature type="transmembrane region" description="Helical" evidence="7">
    <location>
        <begin position="341"/>
        <end position="364"/>
    </location>
</feature>
<dbReference type="GO" id="GO:0005886">
    <property type="term" value="C:plasma membrane"/>
    <property type="evidence" value="ECO:0007669"/>
    <property type="project" value="UniProtKB-SubCell"/>
</dbReference>
<protein>
    <submittedName>
        <fullName evidence="9">MFS transporter</fullName>
    </submittedName>
</protein>
<dbReference type="GO" id="GO:0015212">
    <property type="term" value="F:cytidine transmembrane transporter activity"/>
    <property type="evidence" value="ECO:0007669"/>
    <property type="project" value="TreeGrafter"/>
</dbReference>
<evidence type="ECO:0000256" key="6">
    <source>
        <dbReference type="ARBA" id="ARBA00023136"/>
    </source>
</evidence>
<name>A0A975J0A4_9BACT</name>
<proteinExistence type="predicted"/>
<dbReference type="SUPFAM" id="SSF103473">
    <property type="entry name" value="MFS general substrate transporter"/>
    <property type="match status" value="1"/>
</dbReference>
<evidence type="ECO:0000313" key="9">
    <source>
        <dbReference type="EMBL" id="QUE51652.1"/>
    </source>
</evidence>
<dbReference type="GO" id="GO:0015213">
    <property type="term" value="F:uridine transmembrane transporter activity"/>
    <property type="evidence" value="ECO:0007669"/>
    <property type="project" value="TreeGrafter"/>
</dbReference>
<dbReference type="InterPro" id="IPR036259">
    <property type="entry name" value="MFS_trans_sf"/>
</dbReference>
<feature type="transmembrane region" description="Helical" evidence="7">
    <location>
        <begin position="46"/>
        <end position="66"/>
    </location>
</feature>
<feature type="transmembrane region" description="Helical" evidence="7">
    <location>
        <begin position="78"/>
        <end position="97"/>
    </location>
</feature>
<evidence type="ECO:0000313" key="10">
    <source>
        <dbReference type="Proteomes" id="UP000676169"/>
    </source>
</evidence>
<evidence type="ECO:0000256" key="3">
    <source>
        <dbReference type="ARBA" id="ARBA00022475"/>
    </source>
</evidence>
<accession>A0A975J0A4</accession>
<feature type="transmembrane region" description="Helical" evidence="7">
    <location>
        <begin position="250"/>
        <end position="273"/>
    </location>
</feature>
<keyword evidence="4 7" id="KW-0812">Transmembrane</keyword>
<dbReference type="EMBL" id="CP073100">
    <property type="protein sequence ID" value="QUE51652.1"/>
    <property type="molecule type" value="Genomic_DNA"/>
</dbReference>
<keyword evidence="6 7" id="KW-0472">Membrane</keyword>
<evidence type="ECO:0000256" key="5">
    <source>
        <dbReference type="ARBA" id="ARBA00022989"/>
    </source>
</evidence>
<dbReference type="KEGG" id="lamb:KBB96_01865"/>
<feature type="transmembrane region" description="Helical" evidence="7">
    <location>
        <begin position="167"/>
        <end position="189"/>
    </location>
</feature>